<dbReference type="PANTHER" id="PTHR10900:SF77">
    <property type="entry name" value="FI19380P1"/>
    <property type="match status" value="1"/>
</dbReference>
<proteinExistence type="predicted"/>
<reference evidence="4" key="2">
    <citation type="submission" date="2023-06" db="EMBL/GenBank/DDBJ databases">
        <authorList>
            <consortium name="Lawrence Berkeley National Laboratory"/>
            <person name="Haridas S."/>
            <person name="Hensen N."/>
            <person name="Bonometti L."/>
            <person name="Westerberg I."/>
            <person name="Brannstrom I.O."/>
            <person name="Guillou S."/>
            <person name="Cros-Aarteil S."/>
            <person name="Calhoun S."/>
            <person name="Kuo A."/>
            <person name="Mondo S."/>
            <person name="Pangilinan J."/>
            <person name="Riley R."/>
            <person name="LaButti K."/>
            <person name="Andreopoulos B."/>
            <person name="Lipzen A."/>
            <person name="Chen C."/>
            <person name="Yanf M."/>
            <person name="Daum C."/>
            <person name="Ng V."/>
            <person name="Clum A."/>
            <person name="Steindorff A."/>
            <person name="Ohm R."/>
            <person name="Martin F."/>
            <person name="Silar P."/>
            <person name="Natvig D."/>
            <person name="Lalanne C."/>
            <person name="Gautier V."/>
            <person name="Ament-velasquez S.L."/>
            <person name="Kruys A."/>
            <person name="Hutchinson M.I."/>
            <person name="Powell A.J."/>
            <person name="Barry K."/>
            <person name="Miller A.N."/>
            <person name="Grigoriev I.V."/>
            <person name="Debuchy R."/>
            <person name="Gladieux P."/>
            <person name="Thoren M.H."/>
            <person name="Johannesson H."/>
        </authorList>
    </citation>
    <scope>NUCLEOTIDE SEQUENCE</scope>
    <source>
        <strain evidence="4">CBS 232.78</strain>
    </source>
</reference>
<evidence type="ECO:0000313" key="4">
    <source>
        <dbReference type="EMBL" id="KAK3372223.1"/>
    </source>
</evidence>
<comment type="caution">
    <text evidence="4">The sequence shown here is derived from an EMBL/GenBank/DDBJ whole genome shotgun (WGS) entry which is preliminary data.</text>
</comment>
<dbReference type="Proteomes" id="UP001285441">
    <property type="component" value="Unassembled WGS sequence"/>
</dbReference>
<dbReference type="SUPFAM" id="SSF82153">
    <property type="entry name" value="FAS1 domain"/>
    <property type="match status" value="2"/>
</dbReference>
<dbReference type="PANTHER" id="PTHR10900">
    <property type="entry name" value="PERIOSTIN-RELATED"/>
    <property type="match status" value="1"/>
</dbReference>
<gene>
    <name evidence="4" type="ORF">B0H63DRAFT_290371</name>
</gene>
<dbReference type="Gene3D" id="2.30.180.10">
    <property type="entry name" value="FAS1 domain"/>
    <property type="match status" value="2"/>
</dbReference>
<dbReference type="InterPro" id="IPR000782">
    <property type="entry name" value="FAS1_domain"/>
</dbReference>
<dbReference type="Pfam" id="PF02469">
    <property type="entry name" value="Fasciclin"/>
    <property type="match status" value="2"/>
</dbReference>
<dbReference type="GO" id="GO:0016236">
    <property type="term" value="P:macroautophagy"/>
    <property type="evidence" value="ECO:0007669"/>
    <property type="project" value="TreeGrafter"/>
</dbReference>
<feature type="domain" description="FAS1" evidence="3">
    <location>
        <begin position="188"/>
        <end position="315"/>
    </location>
</feature>
<dbReference type="GO" id="GO:0000329">
    <property type="term" value="C:fungal-type vacuole membrane"/>
    <property type="evidence" value="ECO:0007669"/>
    <property type="project" value="TreeGrafter"/>
</dbReference>
<name>A0AAE0N6S1_9PEZI</name>
<dbReference type="SMART" id="SM00554">
    <property type="entry name" value="FAS1"/>
    <property type="match status" value="2"/>
</dbReference>
<dbReference type="EMBL" id="JAULSW010000008">
    <property type="protein sequence ID" value="KAK3372223.1"/>
    <property type="molecule type" value="Genomic_DNA"/>
</dbReference>
<keyword evidence="5" id="KW-1185">Reference proteome</keyword>
<dbReference type="InterPro" id="IPR050904">
    <property type="entry name" value="Adhesion/Biosynth-related"/>
</dbReference>
<feature type="domain" description="FAS1" evidence="3">
    <location>
        <begin position="39"/>
        <end position="184"/>
    </location>
</feature>
<feature type="chain" id="PRO_5042157592" evidence="2">
    <location>
        <begin position="31"/>
        <end position="423"/>
    </location>
</feature>
<evidence type="ECO:0000259" key="3">
    <source>
        <dbReference type="PROSITE" id="PS50213"/>
    </source>
</evidence>
<accession>A0AAE0N6S1</accession>
<sequence length="423" mass="43396">MMFGAFGSAAFGLPSSLVALLAVLPTSSLAWSIRATAPAKNLGTVLAENTNLTTYLSLVKAYPDILLQLPSDDGVTLVAPNNAAFSKYQNWDPNNKELVTSLLQYHILQGVVLTASVPKGASNFATTLLKDPKWTNVTTGQQIVFDKQPDDLVVFTSGLGTRSTVVESDIPFTGGLVQVVETIMVPPARLEPTARDAYKDLQSFLGALYLTGLVREFAESPNVTIFAPRDIAFQRVAGALTALSKEELTTIMRYHIVSGQVLPSKSFSNTSSLATSSGKLKITRSGNNLYFDRAQLLQPDILLANGALHIIDGVLNPNNTAAAPDPALGTQTPAYPQTGATATGTAVAHPFTSALPCTVDCPVPTATDGSGGGGGGSGAAATSGTGAGSKASKGGAAAGPRCTGMAAAVMVGVAGMGLVGGIV</sequence>
<organism evidence="4 5">
    <name type="scientific">Podospora didyma</name>
    <dbReference type="NCBI Taxonomy" id="330526"/>
    <lineage>
        <taxon>Eukaryota</taxon>
        <taxon>Fungi</taxon>
        <taxon>Dikarya</taxon>
        <taxon>Ascomycota</taxon>
        <taxon>Pezizomycotina</taxon>
        <taxon>Sordariomycetes</taxon>
        <taxon>Sordariomycetidae</taxon>
        <taxon>Sordariales</taxon>
        <taxon>Podosporaceae</taxon>
        <taxon>Podospora</taxon>
    </lineage>
</organism>
<feature type="compositionally biased region" description="Low complexity" evidence="1">
    <location>
        <begin position="379"/>
        <end position="395"/>
    </location>
</feature>
<dbReference type="PROSITE" id="PS50213">
    <property type="entry name" value="FAS1"/>
    <property type="match status" value="2"/>
</dbReference>
<evidence type="ECO:0000313" key="5">
    <source>
        <dbReference type="Proteomes" id="UP001285441"/>
    </source>
</evidence>
<dbReference type="InterPro" id="IPR036378">
    <property type="entry name" value="FAS1_dom_sf"/>
</dbReference>
<protein>
    <submittedName>
        <fullName evidence="4">Fasciclin domain-containing protein</fullName>
    </submittedName>
</protein>
<dbReference type="AlphaFoldDB" id="A0AAE0N6S1"/>
<reference evidence="4" key="1">
    <citation type="journal article" date="2023" name="Mol. Phylogenet. Evol.">
        <title>Genome-scale phylogeny and comparative genomics of the fungal order Sordariales.</title>
        <authorList>
            <person name="Hensen N."/>
            <person name="Bonometti L."/>
            <person name="Westerberg I."/>
            <person name="Brannstrom I.O."/>
            <person name="Guillou S."/>
            <person name="Cros-Aarteil S."/>
            <person name="Calhoun S."/>
            <person name="Haridas S."/>
            <person name="Kuo A."/>
            <person name="Mondo S."/>
            <person name="Pangilinan J."/>
            <person name="Riley R."/>
            <person name="LaButti K."/>
            <person name="Andreopoulos B."/>
            <person name="Lipzen A."/>
            <person name="Chen C."/>
            <person name="Yan M."/>
            <person name="Daum C."/>
            <person name="Ng V."/>
            <person name="Clum A."/>
            <person name="Steindorff A."/>
            <person name="Ohm R.A."/>
            <person name="Martin F."/>
            <person name="Silar P."/>
            <person name="Natvig D.O."/>
            <person name="Lalanne C."/>
            <person name="Gautier V."/>
            <person name="Ament-Velasquez S.L."/>
            <person name="Kruys A."/>
            <person name="Hutchinson M.I."/>
            <person name="Powell A.J."/>
            <person name="Barry K."/>
            <person name="Miller A.N."/>
            <person name="Grigoriev I.V."/>
            <person name="Debuchy R."/>
            <person name="Gladieux P."/>
            <person name="Hiltunen Thoren M."/>
            <person name="Johannesson H."/>
        </authorList>
    </citation>
    <scope>NUCLEOTIDE SEQUENCE</scope>
    <source>
        <strain evidence="4">CBS 232.78</strain>
    </source>
</reference>
<evidence type="ECO:0000256" key="1">
    <source>
        <dbReference type="SAM" id="MobiDB-lite"/>
    </source>
</evidence>
<keyword evidence="2" id="KW-0732">Signal</keyword>
<feature type="signal peptide" evidence="2">
    <location>
        <begin position="1"/>
        <end position="30"/>
    </location>
</feature>
<feature type="region of interest" description="Disordered" evidence="1">
    <location>
        <begin position="368"/>
        <end position="395"/>
    </location>
</feature>
<evidence type="ECO:0000256" key="2">
    <source>
        <dbReference type="SAM" id="SignalP"/>
    </source>
</evidence>
<feature type="compositionally biased region" description="Gly residues" evidence="1">
    <location>
        <begin position="369"/>
        <end position="378"/>
    </location>
</feature>